<comment type="caution">
    <text evidence="3">The sequence shown here is derived from an EMBL/GenBank/DDBJ whole genome shotgun (WGS) entry which is preliminary data.</text>
</comment>
<dbReference type="AlphaFoldDB" id="A0A0F3IV63"/>
<organism evidence="3 4">
    <name type="scientific">Elstera litoralis</name>
    <dbReference type="NCBI Taxonomy" id="552518"/>
    <lineage>
        <taxon>Bacteria</taxon>
        <taxon>Pseudomonadati</taxon>
        <taxon>Pseudomonadota</taxon>
        <taxon>Alphaproteobacteria</taxon>
        <taxon>Rhodospirillales</taxon>
        <taxon>Rhodospirillaceae</taxon>
        <taxon>Elstera</taxon>
    </lineage>
</organism>
<proteinExistence type="predicted"/>
<dbReference type="PANTHER" id="PTHR19375">
    <property type="entry name" value="HEAT SHOCK PROTEIN 70KDA"/>
    <property type="match status" value="1"/>
</dbReference>
<dbReference type="GO" id="GO:0140662">
    <property type="term" value="F:ATP-dependent protein folding chaperone"/>
    <property type="evidence" value="ECO:0007669"/>
    <property type="project" value="InterPro"/>
</dbReference>
<sequence>MAAGGLDFGTSNSALAIVRQGKAELLPLEPDARTIPSALFFQSEDKTVEIGSAAMSAYLDGEPGRLMRSLKSALGTKLIEEETVALGRRWRFTDIIALYLRTVKARAEAALGEDITQLVHGRPVHFVNGDEAADREAQNVLEDIAQHVGFREVVFQYEPIAAALAFERQIERETLVLVADIGGGTSDFSIIRARPDRTSDEDQAEDILANGGLRLGGTDLDRFLSLAEVMPLLGYQQPLLRNDLTPPNWVYTKLATWAEIAFLYDPALSREVVRMAAEARDAKPLNRLHRVLEQRDGHRLAASVEAAKIALSTQGDYAMPLVYLEDALSLMLKVEALEAALAGAGRQLTAEVHACLKAAGVAPGAIDAVILTGGSSLMPLVQRAIAAAVPDAAMTPFDAFGGVASGLAWQAERLFN</sequence>
<dbReference type="PATRIC" id="fig|552518.3.peg.4103"/>
<evidence type="ECO:0000313" key="3">
    <source>
        <dbReference type="EMBL" id="KJV10615.1"/>
    </source>
</evidence>
<dbReference type="Pfam" id="PF00012">
    <property type="entry name" value="HSP70"/>
    <property type="match status" value="3"/>
</dbReference>
<keyword evidence="4" id="KW-1185">Reference proteome</keyword>
<dbReference type="InterPro" id="IPR013126">
    <property type="entry name" value="Hsp_70_fam"/>
</dbReference>
<evidence type="ECO:0000256" key="2">
    <source>
        <dbReference type="ARBA" id="ARBA00022840"/>
    </source>
</evidence>
<keyword evidence="2" id="KW-0067">ATP-binding</keyword>
<dbReference type="RefSeq" id="WP_045774681.1">
    <property type="nucleotide sequence ID" value="NZ_LAJY01000070.1"/>
</dbReference>
<dbReference type="OrthoDB" id="9807934at2"/>
<dbReference type="GO" id="GO:0005524">
    <property type="term" value="F:ATP binding"/>
    <property type="evidence" value="ECO:0007669"/>
    <property type="project" value="UniProtKB-KW"/>
</dbReference>
<evidence type="ECO:0000256" key="1">
    <source>
        <dbReference type="ARBA" id="ARBA00022741"/>
    </source>
</evidence>
<gene>
    <name evidence="3" type="ORF">VZ95_03715</name>
</gene>
<dbReference type="PRINTS" id="PR00301">
    <property type="entry name" value="HEATSHOCK70"/>
</dbReference>
<dbReference type="Proteomes" id="UP000033774">
    <property type="component" value="Unassembled WGS sequence"/>
</dbReference>
<protein>
    <recommendedName>
        <fullName evidence="5">Heat-shock protein</fullName>
    </recommendedName>
</protein>
<accession>A0A0F3IV63</accession>
<name>A0A0F3IV63_9PROT</name>
<evidence type="ECO:0008006" key="5">
    <source>
        <dbReference type="Google" id="ProtNLM"/>
    </source>
</evidence>
<dbReference type="Gene3D" id="3.30.420.40">
    <property type="match status" value="2"/>
</dbReference>
<dbReference type="EMBL" id="LAJY01000070">
    <property type="protein sequence ID" value="KJV10615.1"/>
    <property type="molecule type" value="Genomic_DNA"/>
</dbReference>
<keyword evidence="1" id="KW-0547">Nucleotide-binding</keyword>
<dbReference type="SUPFAM" id="SSF53067">
    <property type="entry name" value="Actin-like ATPase domain"/>
    <property type="match status" value="2"/>
</dbReference>
<reference evidence="3 4" key="1">
    <citation type="submission" date="2015-03" db="EMBL/GenBank/DDBJ databases">
        <title>Draft genome sequence of Elstera litoralis.</title>
        <authorList>
            <person name="Rahalkar M.C."/>
            <person name="Dhakephalkar P.K."/>
            <person name="Pore S.D."/>
            <person name="Arora P."/>
            <person name="Kapse N.G."/>
            <person name="Pandit P.S."/>
        </authorList>
    </citation>
    <scope>NUCLEOTIDE SEQUENCE [LARGE SCALE GENOMIC DNA]</scope>
    <source>
        <strain evidence="3 4">Dia-1</strain>
    </source>
</reference>
<dbReference type="InterPro" id="IPR043129">
    <property type="entry name" value="ATPase_NBD"/>
</dbReference>
<evidence type="ECO:0000313" key="4">
    <source>
        <dbReference type="Proteomes" id="UP000033774"/>
    </source>
</evidence>